<sequence length="104" mass="11424">MYYGGSCGRAAFRYYVLTVTYQVAVAVLGAQHGRHLPEVGGVARLLHAGGERHGDDPLRDVDQLQWRNGAVAPTRVHFYTPRYICDSLGGGGERGRHQIPFVSN</sequence>
<proteinExistence type="predicted"/>
<dbReference type="Proteomes" id="UP000314294">
    <property type="component" value="Unassembled WGS sequence"/>
</dbReference>
<gene>
    <name evidence="1" type="ORF">EYF80_051603</name>
</gene>
<reference evidence="1 2" key="1">
    <citation type="submission" date="2019-03" db="EMBL/GenBank/DDBJ databases">
        <title>First draft genome of Liparis tanakae, snailfish: a comprehensive survey of snailfish specific genes.</title>
        <authorList>
            <person name="Kim W."/>
            <person name="Song I."/>
            <person name="Jeong J.-H."/>
            <person name="Kim D."/>
            <person name="Kim S."/>
            <person name="Ryu S."/>
            <person name="Song J.Y."/>
            <person name="Lee S.K."/>
        </authorList>
    </citation>
    <scope>NUCLEOTIDE SEQUENCE [LARGE SCALE GENOMIC DNA]</scope>
    <source>
        <tissue evidence="1">Muscle</tissue>
    </source>
</reference>
<accession>A0A4Z2FAF8</accession>
<organism evidence="1 2">
    <name type="scientific">Liparis tanakae</name>
    <name type="common">Tanaka's snailfish</name>
    <dbReference type="NCBI Taxonomy" id="230148"/>
    <lineage>
        <taxon>Eukaryota</taxon>
        <taxon>Metazoa</taxon>
        <taxon>Chordata</taxon>
        <taxon>Craniata</taxon>
        <taxon>Vertebrata</taxon>
        <taxon>Euteleostomi</taxon>
        <taxon>Actinopterygii</taxon>
        <taxon>Neopterygii</taxon>
        <taxon>Teleostei</taxon>
        <taxon>Neoteleostei</taxon>
        <taxon>Acanthomorphata</taxon>
        <taxon>Eupercaria</taxon>
        <taxon>Perciformes</taxon>
        <taxon>Cottioidei</taxon>
        <taxon>Cottales</taxon>
        <taxon>Liparidae</taxon>
        <taxon>Liparis</taxon>
    </lineage>
</organism>
<evidence type="ECO:0000313" key="1">
    <source>
        <dbReference type="EMBL" id="TNN38236.1"/>
    </source>
</evidence>
<keyword evidence="2" id="KW-1185">Reference proteome</keyword>
<dbReference type="AlphaFoldDB" id="A0A4Z2FAF8"/>
<comment type="caution">
    <text evidence="1">The sequence shown here is derived from an EMBL/GenBank/DDBJ whole genome shotgun (WGS) entry which is preliminary data.</text>
</comment>
<name>A0A4Z2FAF8_9TELE</name>
<evidence type="ECO:0000313" key="2">
    <source>
        <dbReference type="Proteomes" id="UP000314294"/>
    </source>
</evidence>
<protein>
    <submittedName>
        <fullName evidence="1">Uncharacterized protein</fullName>
    </submittedName>
</protein>
<dbReference type="EMBL" id="SRLO01001391">
    <property type="protein sequence ID" value="TNN38236.1"/>
    <property type="molecule type" value="Genomic_DNA"/>
</dbReference>